<keyword evidence="3" id="KW-0271">Exosome</keyword>
<evidence type="ECO:0000256" key="3">
    <source>
        <dbReference type="ARBA" id="ARBA00022835"/>
    </source>
</evidence>
<dbReference type="EMBL" id="JBBJBU010000010">
    <property type="protein sequence ID" value="KAK7203738.1"/>
    <property type="molecule type" value="Genomic_DNA"/>
</dbReference>
<evidence type="ECO:0008006" key="9">
    <source>
        <dbReference type="Google" id="ProtNLM"/>
    </source>
</evidence>
<dbReference type="Gene3D" id="2.40.50.100">
    <property type="match status" value="1"/>
</dbReference>
<protein>
    <recommendedName>
        <fullName evidence="9">Exosome complex component CSL4 C-terminal domain-containing protein</fullName>
    </recommendedName>
</protein>
<dbReference type="Pfam" id="PF10447">
    <property type="entry name" value="EXOSC1"/>
    <property type="match status" value="2"/>
</dbReference>
<evidence type="ECO:0000313" key="7">
    <source>
        <dbReference type="EMBL" id="KAK7203738.1"/>
    </source>
</evidence>
<dbReference type="PANTHER" id="PTHR12686">
    <property type="entry name" value="3'-5' EXORIBONUCLEASE CSL4-RELATED"/>
    <property type="match status" value="1"/>
</dbReference>
<feature type="compositionally biased region" description="Low complexity" evidence="4">
    <location>
        <begin position="102"/>
        <end position="122"/>
    </location>
</feature>
<evidence type="ECO:0000259" key="6">
    <source>
        <dbReference type="Pfam" id="PF14382"/>
    </source>
</evidence>
<dbReference type="SUPFAM" id="SSF110324">
    <property type="entry name" value="Ribosomal L27 protein-like"/>
    <property type="match status" value="1"/>
</dbReference>
<comment type="subcellular location">
    <subcellularLocation>
        <location evidence="1">Nucleus</location>
        <location evidence="1">Nucleolus</location>
    </subcellularLocation>
</comment>
<feature type="region of interest" description="Disordered" evidence="4">
    <location>
        <begin position="1"/>
        <end position="47"/>
    </location>
</feature>
<evidence type="ECO:0000256" key="4">
    <source>
        <dbReference type="SAM" id="MobiDB-lite"/>
    </source>
</evidence>
<keyword evidence="8" id="KW-1185">Reference proteome</keyword>
<dbReference type="InterPro" id="IPR019495">
    <property type="entry name" value="EXOSC1_C"/>
</dbReference>
<dbReference type="Proteomes" id="UP001498771">
    <property type="component" value="Unassembled WGS sequence"/>
</dbReference>
<evidence type="ECO:0000256" key="2">
    <source>
        <dbReference type="ARBA" id="ARBA00022490"/>
    </source>
</evidence>
<dbReference type="InterPro" id="IPR025721">
    <property type="entry name" value="Exosome_cplx_N_dom"/>
</dbReference>
<feature type="domain" description="Exosome complex component CSL4 C-terminal" evidence="5">
    <location>
        <begin position="154"/>
        <end position="183"/>
    </location>
</feature>
<sequence length="279" mass="28887">MSQTLKPESTSQTPPPLSATPSSTSTSTSSTATTITLSNDSLPDGLPRRAIPGQLLCSSNEYTAGPGTYVDAKMTVGKNSAIVASVLGKVVVTRALSKAESAGDSRNSSSSNGSSNGINSNGNGNGSRAPAGPYTTRTISVVRPEKAADAANAVPAVDDVVLARVLRINPRMANVAILAAGDGNATDEYGGIIRSTDVRLTEKDKVKMSSSFRPGDIIRALVISLGDGTNYYLSTARNDLGVVFATNEASGEPMYPVDWRTMKCPVTGGTEERKCAKPV</sequence>
<dbReference type="GeneID" id="90038705"/>
<dbReference type="Pfam" id="PF14382">
    <property type="entry name" value="ECR1_N"/>
    <property type="match status" value="1"/>
</dbReference>
<evidence type="ECO:0000256" key="1">
    <source>
        <dbReference type="ARBA" id="ARBA00004604"/>
    </source>
</evidence>
<feature type="region of interest" description="Disordered" evidence="4">
    <location>
        <begin position="98"/>
        <end position="132"/>
    </location>
</feature>
<organism evidence="7 8">
    <name type="scientific">Myxozyma melibiosi</name>
    <dbReference type="NCBI Taxonomy" id="54550"/>
    <lineage>
        <taxon>Eukaryota</taxon>
        <taxon>Fungi</taxon>
        <taxon>Dikarya</taxon>
        <taxon>Ascomycota</taxon>
        <taxon>Saccharomycotina</taxon>
        <taxon>Lipomycetes</taxon>
        <taxon>Lipomycetales</taxon>
        <taxon>Lipomycetaceae</taxon>
        <taxon>Myxozyma</taxon>
    </lineage>
</organism>
<dbReference type="InterPro" id="IPR012340">
    <property type="entry name" value="NA-bd_OB-fold"/>
</dbReference>
<evidence type="ECO:0000313" key="8">
    <source>
        <dbReference type="Proteomes" id="UP001498771"/>
    </source>
</evidence>
<dbReference type="CDD" id="cd05791">
    <property type="entry name" value="S1_CSL4"/>
    <property type="match status" value="1"/>
</dbReference>
<feature type="domain" description="Exosome complex component N-terminal" evidence="6">
    <location>
        <begin position="50"/>
        <end position="93"/>
    </location>
</feature>
<dbReference type="PANTHER" id="PTHR12686:SF8">
    <property type="entry name" value="EXOSOME COMPLEX COMPONENT CSL4"/>
    <property type="match status" value="1"/>
</dbReference>
<feature type="compositionally biased region" description="Low complexity" evidence="4">
    <location>
        <begin position="19"/>
        <end position="38"/>
    </location>
</feature>
<keyword evidence="2" id="KW-0963">Cytoplasm</keyword>
<name>A0ABR1F1M0_9ASCO</name>
<accession>A0ABR1F1M0</accession>
<feature type="domain" description="Exosome complex component CSL4 C-terminal" evidence="5">
    <location>
        <begin position="188"/>
        <end position="225"/>
    </location>
</feature>
<gene>
    <name evidence="7" type="ORF">BZA70DRAFT_281951</name>
</gene>
<reference evidence="7 8" key="1">
    <citation type="submission" date="2024-03" db="EMBL/GenBank/DDBJ databases">
        <title>Genome-scale model development and genomic sequencing of the oleaginous clade Lipomyces.</title>
        <authorList>
            <consortium name="Lawrence Berkeley National Laboratory"/>
            <person name="Czajka J.J."/>
            <person name="Han Y."/>
            <person name="Kim J."/>
            <person name="Mondo S.J."/>
            <person name="Hofstad B.A."/>
            <person name="Robles A."/>
            <person name="Haridas S."/>
            <person name="Riley R."/>
            <person name="LaButti K."/>
            <person name="Pangilinan J."/>
            <person name="Andreopoulos W."/>
            <person name="Lipzen A."/>
            <person name="Yan J."/>
            <person name="Wang M."/>
            <person name="Ng V."/>
            <person name="Grigoriev I.V."/>
            <person name="Spatafora J.W."/>
            <person name="Magnuson J.K."/>
            <person name="Baker S.E."/>
            <person name="Pomraning K.R."/>
        </authorList>
    </citation>
    <scope>NUCLEOTIDE SEQUENCE [LARGE SCALE GENOMIC DNA]</scope>
    <source>
        <strain evidence="7 8">Phaff 52-87</strain>
    </source>
</reference>
<evidence type="ECO:0000259" key="5">
    <source>
        <dbReference type="Pfam" id="PF10447"/>
    </source>
</evidence>
<dbReference type="Gene3D" id="2.40.50.140">
    <property type="entry name" value="Nucleic acid-binding proteins"/>
    <property type="match status" value="1"/>
</dbReference>
<comment type="caution">
    <text evidence="7">The sequence shown here is derived from an EMBL/GenBank/DDBJ whole genome shotgun (WGS) entry which is preliminary data.</text>
</comment>
<dbReference type="InterPro" id="IPR039771">
    <property type="entry name" value="Csl4"/>
</dbReference>
<proteinExistence type="predicted"/>
<dbReference type="RefSeq" id="XP_064766771.1">
    <property type="nucleotide sequence ID" value="XM_064913193.1"/>
</dbReference>
<dbReference type="SUPFAM" id="SSF50249">
    <property type="entry name" value="Nucleic acid-binding proteins"/>
    <property type="match status" value="1"/>
</dbReference>